<gene>
    <name evidence="2" type="ORF">AMTR_s00053p00210360</name>
</gene>
<feature type="coiled-coil region" evidence="1">
    <location>
        <begin position="24"/>
        <end position="69"/>
    </location>
</feature>
<dbReference type="Gramene" id="ERN05165">
    <property type="protein sequence ID" value="ERN05165"/>
    <property type="gene ID" value="AMTR_s00053p00210360"/>
</dbReference>
<keyword evidence="1" id="KW-0175">Coiled coil</keyword>
<dbReference type="Proteomes" id="UP000017836">
    <property type="component" value="Unassembled WGS sequence"/>
</dbReference>
<evidence type="ECO:0000313" key="3">
    <source>
        <dbReference type="Proteomes" id="UP000017836"/>
    </source>
</evidence>
<reference evidence="3" key="1">
    <citation type="journal article" date="2013" name="Science">
        <title>The Amborella genome and the evolution of flowering plants.</title>
        <authorList>
            <consortium name="Amborella Genome Project"/>
        </authorList>
    </citation>
    <scope>NUCLEOTIDE SEQUENCE [LARGE SCALE GENOMIC DNA]</scope>
</reference>
<evidence type="ECO:0000313" key="2">
    <source>
        <dbReference type="EMBL" id="ERN05165.1"/>
    </source>
</evidence>
<dbReference type="OMA" id="KPFHERA"/>
<dbReference type="eggNOG" id="ENOG502SA5T">
    <property type="taxonomic scope" value="Eukaryota"/>
</dbReference>
<keyword evidence="3" id="KW-1185">Reference proteome</keyword>
<evidence type="ECO:0000256" key="1">
    <source>
        <dbReference type="SAM" id="Coils"/>
    </source>
</evidence>
<dbReference type="HOGENOM" id="CLU_162309_0_0_1"/>
<accession>W1PDQ3</accession>
<dbReference type="PANTHER" id="PTHR38377:SF1">
    <property type="entry name" value="THREONINE-TRNA LIGASE 2"/>
    <property type="match status" value="1"/>
</dbReference>
<proteinExistence type="predicted"/>
<dbReference type="AlphaFoldDB" id="W1PDQ3"/>
<protein>
    <submittedName>
        <fullName evidence="2">Uncharacterized protein</fullName>
    </submittedName>
</protein>
<name>W1PDQ3_AMBTC</name>
<dbReference type="PANTHER" id="PTHR38377">
    <property type="entry name" value="THREONINE-TRNA LIGASE 2"/>
    <property type="match status" value="1"/>
</dbReference>
<organism evidence="2 3">
    <name type="scientific">Amborella trichopoda</name>
    <dbReference type="NCBI Taxonomy" id="13333"/>
    <lineage>
        <taxon>Eukaryota</taxon>
        <taxon>Viridiplantae</taxon>
        <taxon>Streptophyta</taxon>
        <taxon>Embryophyta</taxon>
        <taxon>Tracheophyta</taxon>
        <taxon>Spermatophyta</taxon>
        <taxon>Magnoliopsida</taxon>
        <taxon>Amborellales</taxon>
        <taxon>Amborellaceae</taxon>
        <taxon>Amborella</taxon>
    </lineage>
</organism>
<dbReference type="EMBL" id="KI394012">
    <property type="protein sequence ID" value="ERN05165.1"/>
    <property type="molecule type" value="Genomic_DNA"/>
</dbReference>
<sequence length="112" mass="13085">MDESGGNCRANNLEEILRPFYQRAREAEVRLARLEAEYKNKKGDSSSDRDELLRNIAHLEAKLEAFQTEQLIKQEKAMKERQRLVGENTKLQYRISHLIRALEEADLKLEGK</sequence>